<keyword evidence="5" id="KW-1185">Reference proteome</keyword>
<proteinExistence type="inferred from homology"/>
<dbReference type="RefSeq" id="WP_012637633.1">
    <property type="nucleotide sequence ID" value="NC_011901.1"/>
</dbReference>
<dbReference type="AlphaFoldDB" id="B8GPI2"/>
<comment type="similarity">
    <text evidence="1 2">Belongs to the UPF0225 family.</text>
</comment>
<name>B8GPI2_THISH</name>
<dbReference type="OrthoDB" id="21421at2"/>
<dbReference type="Pfam" id="PF02810">
    <property type="entry name" value="SEC-C"/>
    <property type="match status" value="1"/>
</dbReference>
<dbReference type="HAMAP" id="MF_00612">
    <property type="entry name" value="UPF0225"/>
    <property type="match status" value="1"/>
</dbReference>
<dbReference type="KEGG" id="tgr:Tgr7_1062"/>
<evidence type="ECO:0000256" key="2">
    <source>
        <dbReference type="HAMAP-Rule" id="MF_00612"/>
    </source>
</evidence>
<evidence type="ECO:0000259" key="3">
    <source>
        <dbReference type="Pfam" id="PF17775"/>
    </source>
</evidence>
<dbReference type="PANTHER" id="PTHR33747">
    <property type="entry name" value="UPF0225 PROTEIN SCO1677"/>
    <property type="match status" value="1"/>
</dbReference>
<dbReference type="InterPro" id="IPR004027">
    <property type="entry name" value="SEC_C_motif"/>
</dbReference>
<feature type="domain" description="YchJ-like middle NTF2-like" evidence="3">
    <location>
        <begin position="30"/>
        <end position="124"/>
    </location>
</feature>
<dbReference type="Pfam" id="PF17775">
    <property type="entry name" value="YchJ_M-like"/>
    <property type="match status" value="1"/>
</dbReference>
<gene>
    <name evidence="4" type="ordered locus">Tgr7_1062</name>
</gene>
<dbReference type="eggNOG" id="COG3012">
    <property type="taxonomic scope" value="Bacteria"/>
</dbReference>
<dbReference type="InterPro" id="IPR023006">
    <property type="entry name" value="YchJ-like"/>
</dbReference>
<dbReference type="Gene3D" id="3.10.450.50">
    <property type="match status" value="1"/>
</dbReference>
<accession>B8GPI2</accession>
<dbReference type="EMBL" id="CP001339">
    <property type="protein sequence ID" value="ACL72149.1"/>
    <property type="molecule type" value="Genomic_DNA"/>
</dbReference>
<reference evidence="4 5" key="1">
    <citation type="journal article" date="2011" name="Stand. Genomic Sci.">
        <title>Complete genome sequence of 'Thioalkalivibrio sulfidophilus' HL-EbGr7.</title>
        <authorList>
            <person name="Muyzer G."/>
            <person name="Sorokin D.Y."/>
            <person name="Mavromatis K."/>
            <person name="Lapidus A."/>
            <person name="Clum A."/>
            <person name="Ivanova N."/>
            <person name="Pati A."/>
            <person name="d'Haeseleer P."/>
            <person name="Woyke T."/>
            <person name="Kyrpides N.C."/>
        </authorList>
    </citation>
    <scope>NUCLEOTIDE SEQUENCE [LARGE SCALE GENOMIC DNA]</scope>
    <source>
        <strain evidence="4 5">HL-EbGR7</strain>
    </source>
</reference>
<dbReference type="HOGENOM" id="CLU_099590_2_0_6"/>
<evidence type="ECO:0000256" key="1">
    <source>
        <dbReference type="ARBA" id="ARBA00010839"/>
    </source>
</evidence>
<dbReference type="InterPro" id="IPR032710">
    <property type="entry name" value="NTF2-like_dom_sf"/>
</dbReference>
<dbReference type="Proteomes" id="UP000002383">
    <property type="component" value="Chromosome"/>
</dbReference>
<dbReference type="PANTHER" id="PTHR33747:SF1">
    <property type="entry name" value="ADENYLATE CYCLASE-ASSOCIATED CAP C-TERMINAL DOMAIN-CONTAINING PROTEIN"/>
    <property type="match status" value="1"/>
</dbReference>
<evidence type="ECO:0000313" key="5">
    <source>
        <dbReference type="Proteomes" id="UP000002383"/>
    </source>
</evidence>
<organism evidence="4 5">
    <name type="scientific">Thioalkalivibrio sulfidiphilus (strain HL-EbGR7)</name>
    <dbReference type="NCBI Taxonomy" id="396588"/>
    <lineage>
        <taxon>Bacteria</taxon>
        <taxon>Pseudomonadati</taxon>
        <taxon>Pseudomonadota</taxon>
        <taxon>Gammaproteobacteria</taxon>
        <taxon>Chromatiales</taxon>
        <taxon>Ectothiorhodospiraceae</taxon>
        <taxon>Thioalkalivibrio</taxon>
    </lineage>
</organism>
<protein>
    <recommendedName>
        <fullName evidence="2">UPF0225 protein Tgr7_1062</fullName>
    </recommendedName>
</protein>
<dbReference type="SUPFAM" id="SSF103642">
    <property type="entry name" value="Sec-C motif"/>
    <property type="match status" value="1"/>
</dbReference>
<dbReference type="SUPFAM" id="SSF54427">
    <property type="entry name" value="NTF2-like"/>
    <property type="match status" value="1"/>
</dbReference>
<sequence>MNHEPCPCGSGKAYEACCGAYHAGEALPETAEQLMRSRYSAFVRGDADYLLATWHSSTRPASLDLDARVKWLGLKVHAATAGGPGDESGTVSFVARHKIGGRAYRLEETSRFVREAGRWVYVDGDVS</sequence>
<evidence type="ECO:0000313" key="4">
    <source>
        <dbReference type="EMBL" id="ACL72149.1"/>
    </source>
</evidence>
<dbReference type="InterPro" id="IPR048469">
    <property type="entry name" value="YchJ-like_M"/>
</dbReference>
<dbReference type="STRING" id="396588.Tgr7_1062"/>